<evidence type="ECO:0000256" key="1">
    <source>
        <dbReference type="ARBA" id="ARBA00022723"/>
    </source>
</evidence>
<dbReference type="PROSITE" id="PS51292">
    <property type="entry name" value="ZF_RING_CH"/>
    <property type="match status" value="1"/>
</dbReference>
<keyword evidence="3" id="KW-0862">Zinc</keyword>
<keyword evidence="2" id="KW-0863">Zinc-finger</keyword>
<feature type="region of interest" description="Disordered" evidence="4">
    <location>
        <begin position="46"/>
        <end position="69"/>
    </location>
</feature>
<keyword evidence="9" id="KW-1185">Reference proteome</keyword>
<feature type="domain" description="RING-CH-type" evidence="7">
    <location>
        <begin position="120"/>
        <end position="182"/>
    </location>
</feature>
<evidence type="ECO:0000256" key="3">
    <source>
        <dbReference type="ARBA" id="ARBA00022833"/>
    </source>
</evidence>
<feature type="transmembrane region" description="Helical" evidence="5">
    <location>
        <begin position="208"/>
        <end position="233"/>
    </location>
</feature>
<evidence type="ECO:0000313" key="9">
    <source>
        <dbReference type="Proteomes" id="UP000664859"/>
    </source>
</evidence>
<keyword evidence="5" id="KW-1133">Transmembrane helix</keyword>
<keyword evidence="5" id="KW-0472">Membrane</keyword>
<accession>A0A836CP79</accession>
<dbReference type="InterPro" id="IPR011016">
    <property type="entry name" value="Znf_RING-CH"/>
</dbReference>
<reference evidence="8" key="1">
    <citation type="submission" date="2021-02" db="EMBL/GenBank/DDBJ databases">
        <title>First Annotated Genome of the Yellow-green Alga Tribonema minus.</title>
        <authorList>
            <person name="Mahan K.M."/>
        </authorList>
    </citation>
    <scope>NUCLEOTIDE SEQUENCE</scope>
    <source>
        <strain evidence="8">UTEX B ZZ1240</strain>
    </source>
</reference>
<evidence type="ECO:0000256" key="6">
    <source>
        <dbReference type="SAM" id="SignalP"/>
    </source>
</evidence>
<feature type="compositionally biased region" description="Acidic residues" evidence="4">
    <location>
        <begin position="55"/>
        <end position="64"/>
    </location>
</feature>
<organism evidence="8 9">
    <name type="scientific">Tribonema minus</name>
    <dbReference type="NCBI Taxonomy" id="303371"/>
    <lineage>
        <taxon>Eukaryota</taxon>
        <taxon>Sar</taxon>
        <taxon>Stramenopiles</taxon>
        <taxon>Ochrophyta</taxon>
        <taxon>PX clade</taxon>
        <taxon>Xanthophyceae</taxon>
        <taxon>Tribonematales</taxon>
        <taxon>Tribonemataceae</taxon>
        <taxon>Tribonema</taxon>
    </lineage>
</organism>
<keyword evidence="1" id="KW-0479">Metal-binding</keyword>
<evidence type="ECO:0000313" key="8">
    <source>
        <dbReference type="EMBL" id="KAG5190586.1"/>
    </source>
</evidence>
<proteinExistence type="predicted"/>
<dbReference type="OrthoDB" id="264354at2759"/>
<dbReference type="AlphaFoldDB" id="A0A836CP79"/>
<dbReference type="EMBL" id="JAFCMP010000032">
    <property type="protein sequence ID" value="KAG5190586.1"/>
    <property type="molecule type" value="Genomic_DNA"/>
</dbReference>
<feature type="signal peptide" evidence="6">
    <location>
        <begin position="1"/>
        <end position="33"/>
    </location>
</feature>
<sequence length="307" mass="33483">MLSDKMARPLAPLQRRRLHHLVLLLLCVAVAHGVKLGGAKAVSSARGHGRAAVESSEEDDDDAADPAAASPVDKEMAEWIMQQASMYQTRVALLSVELDKKGYGLKGVIPQPPGLICAKSTKEHPLRCRVYMEPEEGSKVVAPCRCKGSQRWIAIRALNQQRRREPLKWSKCPTCQAHIDYSLYEAHMAGLDRVPTAVLNNRGAGRAALAAAIAAAVAAAALIFQGLIIRVVISKVVWGNWDRIQGVWGQSLPLYILGFQWLRKRAAAAFARLEEWVRGELTEVESAVMERTLPETVSAAEAEALAG</sequence>
<comment type="caution">
    <text evidence="8">The sequence shown here is derived from an EMBL/GenBank/DDBJ whole genome shotgun (WGS) entry which is preliminary data.</text>
</comment>
<keyword evidence="5" id="KW-0812">Transmembrane</keyword>
<evidence type="ECO:0000259" key="7">
    <source>
        <dbReference type="PROSITE" id="PS51292"/>
    </source>
</evidence>
<evidence type="ECO:0000256" key="4">
    <source>
        <dbReference type="SAM" id="MobiDB-lite"/>
    </source>
</evidence>
<evidence type="ECO:0000256" key="2">
    <source>
        <dbReference type="ARBA" id="ARBA00022771"/>
    </source>
</evidence>
<name>A0A836CP79_9STRA</name>
<dbReference type="Proteomes" id="UP000664859">
    <property type="component" value="Unassembled WGS sequence"/>
</dbReference>
<protein>
    <recommendedName>
        <fullName evidence="7">RING-CH-type domain-containing protein</fullName>
    </recommendedName>
</protein>
<feature type="chain" id="PRO_5032970569" description="RING-CH-type domain-containing protein" evidence="6">
    <location>
        <begin position="34"/>
        <end position="307"/>
    </location>
</feature>
<gene>
    <name evidence="8" type="ORF">JKP88DRAFT_14739</name>
</gene>
<evidence type="ECO:0000256" key="5">
    <source>
        <dbReference type="SAM" id="Phobius"/>
    </source>
</evidence>
<dbReference type="GO" id="GO:0008270">
    <property type="term" value="F:zinc ion binding"/>
    <property type="evidence" value="ECO:0007669"/>
    <property type="project" value="UniProtKB-KW"/>
</dbReference>
<keyword evidence="6" id="KW-0732">Signal</keyword>